<dbReference type="Gene3D" id="3.40.50.1970">
    <property type="match status" value="1"/>
</dbReference>
<evidence type="ECO:0000256" key="1">
    <source>
        <dbReference type="ARBA" id="ARBA00022755"/>
    </source>
</evidence>
<dbReference type="GO" id="GO:0006189">
    <property type="term" value="P:'de novo' IMP biosynthetic process"/>
    <property type="evidence" value="ECO:0007669"/>
    <property type="project" value="UniProtKB-UniRule"/>
</dbReference>
<dbReference type="AlphaFoldDB" id="Q3A5S4"/>
<keyword evidence="8" id="KW-1185">Reference proteome</keyword>
<dbReference type="InterPro" id="IPR024694">
    <property type="entry name" value="PurE_prokaryotes"/>
</dbReference>
<reference evidence="8" key="1">
    <citation type="submission" date="2005-10" db="EMBL/GenBank/DDBJ databases">
        <title>Complete sequence of Pelobacter carbinolicus DSM 2380.</title>
        <authorList>
            <person name="Copeland A."/>
            <person name="Lucas S."/>
            <person name="Lapidus A."/>
            <person name="Barry K."/>
            <person name="Detter J.C."/>
            <person name="Glavina T."/>
            <person name="Hammon N."/>
            <person name="Israni S."/>
            <person name="Pitluck S."/>
            <person name="Chertkov O."/>
            <person name="Schmutz J."/>
            <person name="Larimer F."/>
            <person name="Land M."/>
            <person name="Kyrpides N."/>
            <person name="Ivanova N."/>
            <person name="Richardson P."/>
        </authorList>
    </citation>
    <scope>NUCLEOTIDE SEQUENCE [LARGE SCALE GENOMIC DNA]</scope>
    <source>
        <strain evidence="8">DSM 2380 / NBRC 103641 / GraBd1</strain>
    </source>
</reference>
<dbReference type="PIRSF" id="PIRSF001338">
    <property type="entry name" value="AIR_carboxylase"/>
    <property type="match status" value="1"/>
</dbReference>
<evidence type="ECO:0000259" key="6">
    <source>
        <dbReference type="SMART" id="SM01001"/>
    </source>
</evidence>
<dbReference type="PANTHER" id="PTHR23046">
    <property type="entry name" value="PHOSPHORIBOSYLAMINOIMIDAZOLE CARBOXYLASE CATALYTIC SUBUNIT"/>
    <property type="match status" value="1"/>
</dbReference>
<dbReference type="RefSeq" id="WP_011340752.1">
    <property type="nucleotide sequence ID" value="NC_007498.2"/>
</dbReference>
<feature type="binding site" evidence="3 5">
    <location>
        <position position="14"/>
    </location>
    <ligand>
        <name>substrate</name>
    </ligand>
</feature>
<dbReference type="OrthoDB" id="9791908at2"/>
<protein>
    <recommendedName>
        <fullName evidence="3 4">N5-carboxyaminoimidazole ribonucleotide mutase</fullName>
        <shortName evidence="3 4">N5-CAIR mutase</shortName>
        <ecNumber evidence="3 4">5.4.99.18</ecNumber>
    </recommendedName>
    <alternativeName>
        <fullName evidence="3">5-(carboxyamino)imidazole ribonucleotide mutase</fullName>
    </alternativeName>
</protein>
<comment type="function">
    <text evidence="3 4">Catalyzes the conversion of N5-carboxyaminoimidazole ribonucleotide (N5-CAIR) to 4-carboxy-5-aminoimidazole ribonucleotide (CAIR).</text>
</comment>
<evidence type="ECO:0000256" key="2">
    <source>
        <dbReference type="ARBA" id="ARBA00023235"/>
    </source>
</evidence>
<feature type="binding site" evidence="3 5">
    <location>
        <position position="41"/>
    </location>
    <ligand>
        <name>substrate</name>
    </ligand>
</feature>
<dbReference type="KEGG" id="pca:Pcar_1033"/>
<dbReference type="SMART" id="SM01001">
    <property type="entry name" value="AIRC"/>
    <property type="match status" value="1"/>
</dbReference>
<sequence length="165" mass="16989">MNPKVLIVMGSDSDCPVMEETAKILEQFAIPYEMRIASAHRTPQKTAALVEGAADRGIQVIIAAAGLAAHLPGVVAAGTILPVIGVPMGGGPLNGVDALYAIVQMPGGIPVATTAIGKAGAKNAALLAAQILALGDAELSGKLLAYRQQMATEVEAKDRKLQERR</sequence>
<dbReference type="NCBIfam" id="TIGR01162">
    <property type="entry name" value="purE"/>
    <property type="match status" value="1"/>
</dbReference>
<comment type="catalytic activity">
    <reaction evidence="3 4">
        <text>5-carboxyamino-1-(5-phospho-D-ribosyl)imidazole + H(+) = 5-amino-1-(5-phospho-D-ribosyl)imidazole-4-carboxylate</text>
        <dbReference type="Rhea" id="RHEA:13193"/>
        <dbReference type="ChEBI" id="CHEBI:15378"/>
        <dbReference type="ChEBI" id="CHEBI:58730"/>
        <dbReference type="ChEBI" id="CHEBI:77657"/>
        <dbReference type="EC" id="5.4.99.18"/>
    </reaction>
</comment>
<dbReference type="UniPathway" id="UPA00074">
    <property type="reaction ID" value="UER00943"/>
</dbReference>
<dbReference type="PANTHER" id="PTHR23046:SF2">
    <property type="entry name" value="PHOSPHORIBOSYLAMINOIMIDAZOLE CARBOXYLASE"/>
    <property type="match status" value="1"/>
</dbReference>
<reference evidence="7 8" key="2">
    <citation type="journal article" date="2012" name="BMC Genomics">
        <title>The genome of Pelobacter carbinolicus reveals surprising metabolic capabilities and physiological features.</title>
        <authorList>
            <person name="Aklujkar M."/>
            <person name="Haveman S.A."/>
            <person name="Didonato R.Jr."/>
            <person name="Chertkov O."/>
            <person name="Han C.S."/>
            <person name="Land M.L."/>
            <person name="Brown P."/>
            <person name="Lovley D.R."/>
        </authorList>
    </citation>
    <scope>NUCLEOTIDE SEQUENCE [LARGE SCALE GENOMIC DNA]</scope>
    <source>
        <strain evidence="8">DSM 2380 / NBRC 103641 / GraBd1</strain>
    </source>
</reference>
<keyword evidence="1 3" id="KW-0658">Purine biosynthesis</keyword>
<proteinExistence type="inferred from homology"/>
<evidence type="ECO:0000256" key="3">
    <source>
        <dbReference type="HAMAP-Rule" id="MF_01929"/>
    </source>
</evidence>
<dbReference type="InterPro" id="IPR033747">
    <property type="entry name" value="PurE_ClassI"/>
</dbReference>
<evidence type="ECO:0000256" key="5">
    <source>
        <dbReference type="PIRSR" id="PIRSR001338-1"/>
    </source>
</evidence>
<dbReference type="Pfam" id="PF00731">
    <property type="entry name" value="AIRC"/>
    <property type="match status" value="1"/>
</dbReference>
<comment type="pathway">
    <text evidence="3 4">Purine metabolism; IMP biosynthesis via de novo pathway; 5-amino-1-(5-phospho-D-ribosyl)imidazole-4-carboxylate from 5-amino-1-(5-phospho-D-ribosyl)imidazole (N5-CAIR route): step 2/2.</text>
</comment>
<name>Q3A5S4_SYNC1</name>
<dbReference type="InterPro" id="IPR000031">
    <property type="entry name" value="PurE_dom"/>
</dbReference>
<dbReference type="Proteomes" id="UP000002534">
    <property type="component" value="Chromosome"/>
</dbReference>
<dbReference type="SUPFAM" id="SSF52255">
    <property type="entry name" value="N5-CAIR mutase (phosphoribosylaminoimidazole carboxylase, PurE)"/>
    <property type="match status" value="1"/>
</dbReference>
<dbReference type="HAMAP" id="MF_01929">
    <property type="entry name" value="PurE_classI"/>
    <property type="match status" value="1"/>
</dbReference>
<accession>Q3A5S4</accession>
<dbReference type="eggNOG" id="COG0041">
    <property type="taxonomic scope" value="Bacteria"/>
</dbReference>
<evidence type="ECO:0000313" key="8">
    <source>
        <dbReference type="Proteomes" id="UP000002534"/>
    </source>
</evidence>
<dbReference type="STRING" id="338963.Pcar_1033"/>
<feature type="binding site" evidence="3 5">
    <location>
        <position position="11"/>
    </location>
    <ligand>
        <name>substrate</name>
    </ligand>
</feature>
<comment type="similarity">
    <text evidence="3">Belongs to the AIR carboxylase family. Class I subfamily.</text>
</comment>
<dbReference type="GO" id="GO:0034023">
    <property type="term" value="F:5-(carboxyamino)imidazole ribonucleotide mutase activity"/>
    <property type="evidence" value="ECO:0007669"/>
    <property type="project" value="UniProtKB-UniRule"/>
</dbReference>
<evidence type="ECO:0000313" key="7">
    <source>
        <dbReference type="EMBL" id="ABA88283.1"/>
    </source>
</evidence>
<gene>
    <name evidence="7" type="primary">purE-1</name>
    <name evidence="3" type="synonym">purE</name>
    <name evidence="7" type="ordered locus">Pcar_1033</name>
</gene>
<dbReference type="EMBL" id="CP000142">
    <property type="protein sequence ID" value="ABA88283.1"/>
    <property type="molecule type" value="Genomic_DNA"/>
</dbReference>
<organism evidence="7 8">
    <name type="scientific">Syntrophotalea carbinolica (strain DSM 2380 / NBRC 103641 / GraBd1)</name>
    <name type="common">Pelobacter carbinolicus</name>
    <dbReference type="NCBI Taxonomy" id="338963"/>
    <lineage>
        <taxon>Bacteria</taxon>
        <taxon>Pseudomonadati</taxon>
        <taxon>Thermodesulfobacteriota</taxon>
        <taxon>Desulfuromonadia</taxon>
        <taxon>Desulfuromonadales</taxon>
        <taxon>Syntrophotaleaceae</taxon>
        <taxon>Syntrophotalea</taxon>
    </lineage>
</organism>
<feature type="domain" description="PurE" evidence="6">
    <location>
        <begin position="3"/>
        <end position="154"/>
    </location>
</feature>
<keyword evidence="2 3" id="KW-0413">Isomerase</keyword>
<dbReference type="EC" id="5.4.99.18" evidence="3 4"/>
<dbReference type="HOGENOM" id="CLU_094982_2_2_7"/>
<evidence type="ECO:0000256" key="4">
    <source>
        <dbReference type="PIRNR" id="PIRNR001338"/>
    </source>
</evidence>